<name>A0ABD3R0A2_9STRA</name>
<dbReference type="InterPro" id="IPR049227">
    <property type="entry name" value="DUF6824"/>
</dbReference>
<feature type="region of interest" description="Disordered" evidence="1">
    <location>
        <begin position="1"/>
        <end position="84"/>
    </location>
</feature>
<proteinExistence type="predicted"/>
<accession>A0ABD3R0A2</accession>
<feature type="region of interest" description="Disordered" evidence="1">
    <location>
        <begin position="207"/>
        <end position="230"/>
    </location>
</feature>
<organism evidence="3 4">
    <name type="scientific">Cyclotella atomus</name>
    <dbReference type="NCBI Taxonomy" id="382360"/>
    <lineage>
        <taxon>Eukaryota</taxon>
        <taxon>Sar</taxon>
        <taxon>Stramenopiles</taxon>
        <taxon>Ochrophyta</taxon>
        <taxon>Bacillariophyta</taxon>
        <taxon>Coscinodiscophyceae</taxon>
        <taxon>Thalassiosirophycidae</taxon>
        <taxon>Stephanodiscales</taxon>
        <taxon>Stephanodiscaceae</taxon>
        <taxon>Cyclotella</taxon>
    </lineage>
</organism>
<protein>
    <recommendedName>
        <fullName evidence="2">DUF6824 domain-containing protein</fullName>
    </recommendedName>
</protein>
<feature type="domain" description="DUF6824" evidence="2">
    <location>
        <begin position="111"/>
        <end position="196"/>
    </location>
</feature>
<feature type="compositionally biased region" description="Polar residues" evidence="1">
    <location>
        <begin position="27"/>
        <end position="42"/>
    </location>
</feature>
<evidence type="ECO:0000313" key="3">
    <source>
        <dbReference type="EMBL" id="KAL3804791.1"/>
    </source>
</evidence>
<dbReference type="AlphaFoldDB" id="A0ABD3R0A2"/>
<feature type="compositionally biased region" description="Polar residues" evidence="1">
    <location>
        <begin position="437"/>
        <end position="451"/>
    </location>
</feature>
<gene>
    <name evidence="3" type="ORF">ACHAWO_005320</name>
</gene>
<feature type="region of interest" description="Disordered" evidence="1">
    <location>
        <begin position="434"/>
        <end position="463"/>
    </location>
</feature>
<comment type="caution">
    <text evidence="3">The sequence shown here is derived from an EMBL/GenBank/DDBJ whole genome shotgun (WGS) entry which is preliminary data.</text>
</comment>
<keyword evidence="4" id="KW-1185">Reference proteome</keyword>
<evidence type="ECO:0000313" key="4">
    <source>
        <dbReference type="Proteomes" id="UP001530400"/>
    </source>
</evidence>
<reference evidence="3 4" key="1">
    <citation type="submission" date="2024-10" db="EMBL/GenBank/DDBJ databases">
        <title>Updated reference genomes for cyclostephanoid diatoms.</title>
        <authorList>
            <person name="Roberts W.R."/>
            <person name="Alverson A.J."/>
        </authorList>
    </citation>
    <scope>NUCLEOTIDE SEQUENCE [LARGE SCALE GENOMIC DNA]</scope>
    <source>
        <strain evidence="3 4">AJA010-31</strain>
    </source>
</reference>
<dbReference type="Pfam" id="PF20710">
    <property type="entry name" value="DUF6824"/>
    <property type="match status" value="1"/>
</dbReference>
<evidence type="ECO:0000256" key="1">
    <source>
        <dbReference type="SAM" id="MobiDB-lite"/>
    </source>
</evidence>
<feature type="compositionally biased region" description="Low complexity" evidence="1">
    <location>
        <begin position="51"/>
        <end position="66"/>
    </location>
</feature>
<evidence type="ECO:0000259" key="2">
    <source>
        <dbReference type="Pfam" id="PF20710"/>
    </source>
</evidence>
<sequence length="463" mass="50768">MEKDGVTMLSIAAELSSRNDDTHPSICKSNTTGTQSEGSPTKASRRGSGAGSSVSSSSPKSKLVLPDLTPDVRQDLESGRLSSSDLPLSISKRQEWLDYPLKGIAQPHPNDVLCGRGGGSNNHPGNEAFRLLVNEVKLPYVNCPKREKPLIARRVVEAVRNQSPPGRFLQKDNATGLWNDIGDGRAREKTSQALREGAPVIRNMIDKTVESGDGKGKKKRTSPVNDDVEQYPVERAVGSNFNDSEERKQSHQMHANLAFQDFSNQSEQQLPQLSLSMLKDRQGSKPSSSMIPSRGPAVPNFSQMQQWQPNYNEVPTYPPPRDDFRFTAGYAPPMSYSQHRRRATMDYGPPPMRAALPDSIPIETVRGLLLGHLDPVQLAYSILPPEDAAAVARLHMNNASNFLVAAAPPAGSMPLCSLVSDGYSTLSECTTKEENQLSDNDSSRQTNNTRPSVLPKKKRKFIE</sequence>
<dbReference type="EMBL" id="JALLPJ020000028">
    <property type="protein sequence ID" value="KAL3804791.1"/>
    <property type="molecule type" value="Genomic_DNA"/>
</dbReference>
<dbReference type="Proteomes" id="UP001530400">
    <property type="component" value="Unassembled WGS sequence"/>
</dbReference>